<proteinExistence type="predicted"/>
<name>A0A699X742_TANCI</name>
<protein>
    <submittedName>
        <fullName evidence="2">Uncharacterized protein</fullName>
    </submittedName>
</protein>
<feature type="region of interest" description="Disordered" evidence="1">
    <location>
        <begin position="1"/>
        <end position="22"/>
    </location>
</feature>
<organism evidence="2">
    <name type="scientific">Tanacetum cinerariifolium</name>
    <name type="common">Dalmatian daisy</name>
    <name type="synonym">Chrysanthemum cinerariifolium</name>
    <dbReference type="NCBI Taxonomy" id="118510"/>
    <lineage>
        <taxon>Eukaryota</taxon>
        <taxon>Viridiplantae</taxon>
        <taxon>Streptophyta</taxon>
        <taxon>Embryophyta</taxon>
        <taxon>Tracheophyta</taxon>
        <taxon>Spermatophyta</taxon>
        <taxon>Magnoliopsida</taxon>
        <taxon>eudicotyledons</taxon>
        <taxon>Gunneridae</taxon>
        <taxon>Pentapetalae</taxon>
        <taxon>asterids</taxon>
        <taxon>campanulids</taxon>
        <taxon>Asterales</taxon>
        <taxon>Asteraceae</taxon>
        <taxon>Asteroideae</taxon>
        <taxon>Anthemideae</taxon>
        <taxon>Anthemidinae</taxon>
        <taxon>Tanacetum</taxon>
    </lineage>
</organism>
<evidence type="ECO:0000313" key="2">
    <source>
        <dbReference type="EMBL" id="GFD54893.1"/>
    </source>
</evidence>
<feature type="compositionally biased region" description="Basic residues" evidence="1">
    <location>
        <begin position="1"/>
        <end position="18"/>
    </location>
</feature>
<comment type="caution">
    <text evidence="2">The sequence shown here is derived from an EMBL/GenBank/DDBJ whole genome shotgun (WGS) entry which is preliminary data.</text>
</comment>
<reference evidence="2" key="1">
    <citation type="journal article" date="2019" name="Sci. Rep.">
        <title>Draft genome of Tanacetum cinerariifolium, the natural source of mosquito coil.</title>
        <authorList>
            <person name="Yamashiro T."/>
            <person name="Shiraishi A."/>
            <person name="Satake H."/>
            <person name="Nakayama K."/>
        </authorList>
    </citation>
    <scope>NUCLEOTIDE SEQUENCE</scope>
</reference>
<dbReference type="EMBL" id="BKCJ011811486">
    <property type="protein sequence ID" value="GFD54893.1"/>
    <property type="molecule type" value="Genomic_DNA"/>
</dbReference>
<dbReference type="AlphaFoldDB" id="A0A699X742"/>
<feature type="non-terminal residue" evidence="2">
    <location>
        <position position="1"/>
    </location>
</feature>
<evidence type="ECO:0000256" key="1">
    <source>
        <dbReference type="SAM" id="MobiDB-lite"/>
    </source>
</evidence>
<gene>
    <name evidence="2" type="ORF">Tci_926862</name>
</gene>
<accession>A0A699X742</accession>
<sequence>ARRLFGHRSRRRPRRQRHRTPEEIAAVEGHGGGDHLRRERRLVGPRGTAEGRPLGPGFAHPGDRGVAVCQEGRGRPQFLRHHLDHAFHHAPARLA</sequence>
<feature type="non-terminal residue" evidence="2">
    <location>
        <position position="95"/>
    </location>
</feature>